<evidence type="ECO:0000313" key="3">
    <source>
        <dbReference type="Proteomes" id="UP000605846"/>
    </source>
</evidence>
<dbReference type="PANTHER" id="PTHR47668:SF1">
    <property type="entry name" value="DIENELACTONE HYDROLASE DOMAIN-CONTAINING PROTEIN-RELATED"/>
    <property type="match status" value="1"/>
</dbReference>
<evidence type="ECO:0000259" key="1">
    <source>
        <dbReference type="Pfam" id="PF01738"/>
    </source>
</evidence>
<accession>A0A8H7EN35</accession>
<keyword evidence="3" id="KW-1185">Reference proteome</keyword>
<dbReference type="EMBL" id="JABAYA010000138">
    <property type="protein sequence ID" value="KAF7723846.1"/>
    <property type="molecule type" value="Genomic_DNA"/>
</dbReference>
<dbReference type="OrthoDB" id="17560at2759"/>
<dbReference type="Pfam" id="PF01738">
    <property type="entry name" value="DLH"/>
    <property type="match status" value="1"/>
</dbReference>
<comment type="caution">
    <text evidence="2">The sequence shown here is derived from an EMBL/GenBank/DDBJ whole genome shotgun (WGS) entry which is preliminary data.</text>
</comment>
<dbReference type="InterPro" id="IPR002925">
    <property type="entry name" value="Dienelactn_hydro"/>
</dbReference>
<evidence type="ECO:0000313" key="2">
    <source>
        <dbReference type="EMBL" id="KAF7723846.1"/>
    </source>
</evidence>
<dbReference type="GO" id="GO:0016787">
    <property type="term" value="F:hydrolase activity"/>
    <property type="evidence" value="ECO:0007669"/>
    <property type="project" value="InterPro"/>
</dbReference>
<organism evidence="2 3">
    <name type="scientific">Apophysomyces ossiformis</name>
    <dbReference type="NCBI Taxonomy" id="679940"/>
    <lineage>
        <taxon>Eukaryota</taxon>
        <taxon>Fungi</taxon>
        <taxon>Fungi incertae sedis</taxon>
        <taxon>Mucoromycota</taxon>
        <taxon>Mucoromycotina</taxon>
        <taxon>Mucoromycetes</taxon>
        <taxon>Mucorales</taxon>
        <taxon>Mucorineae</taxon>
        <taxon>Mucoraceae</taxon>
        <taxon>Apophysomyces</taxon>
    </lineage>
</organism>
<reference evidence="2" key="1">
    <citation type="submission" date="2020-01" db="EMBL/GenBank/DDBJ databases">
        <title>Genome Sequencing of Three Apophysomyces-Like Fungal Strains Confirms a Novel Fungal Genus in the Mucoromycota with divergent Burkholderia-like Endosymbiotic Bacteria.</title>
        <authorList>
            <person name="Stajich J.E."/>
            <person name="Macias A.M."/>
            <person name="Carter-House D."/>
            <person name="Lovett B."/>
            <person name="Kasson L.R."/>
            <person name="Berry K."/>
            <person name="Grigoriev I."/>
            <person name="Chang Y."/>
            <person name="Spatafora J."/>
            <person name="Kasson M.T."/>
        </authorList>
    </citation>
    <scope>NUCLEOTIDE SEQUENCE</scope>
    <source>
        <strain evidence="2">NRRL A-21654</strain>
    </source>
</reference>
<dbReference type="InterPro" id="IPR029058">
    <property type="entry name" value="AB_hydrolase_fold"/>
</dbReference>
<protein>
    <recommendedName>
        <fullName evidence="1">Dienelactone hydrolase domain-containing protein</fullName>
    </recommendedName>
</protein>
<sequence>MPSSFDVCCSLKPVESDYQPIGAMEQLGDLPLYVVGPKDAKKAILVIYDIMGLHNNTKQFCDVLAGQGYKVVMPDFFRGKPWDIKNIGDRKAVVAWLSRVGTIDKVAPEIAGVREWLKGQGVTSAGIVGFCWGGKIGVQIAGIDRFFGGFTMIHPVNIDPKDAEKAQAPILALPSRDEPDMTAFMEVLKKKPFAAQCKHHRFDDMHHGFAAARGNWSDELNRKRATEAIQLTVDFFNQVLNKSNL</sequence>
<dbReference type="Proteomes" id="UP000605846">
    <property type="component" value="Unassembled WGS sequence"/>
</dbReference>
<dbReference type="PANTHER" id="PTHR47668">
    <property type="entry name" value="DIENELACTONE HYDROLASE FAMILY PROTEIN (AFU_ORTHOLOGUE AFUA_6G01940)"/>
    <property type="match status" value="1"/>
</dbReference>
<dbReference type="AlphaFoldDB" id="A0A8H7EN35"/>
<name>A0A8H7EN35_9FUNG</name>
<gene>
    <name evidence="2" type="ORF">EC973_001571</name>
</gene>
<proteinExistence type="predicted"/>
<feature type="domain" description="Dienelactone hydrolase" evidence="1">
    <location>
        <begin position="33"/>
        <end position="239"/>
    </location>
</feature>
<dbReference type="Gene3D" id="3.40.50.1820">
    <property type="entry name" value="alpha/beta hydrolase"/>
    <property type="match status" value="1"/>
</dbReference>
<dbReference type="SUPFAM" id="SSF53474">
    <property type="entry name" value="alpha/beta-Hydrolases"/>
    <property type="match status" value="1"/>
</dbReference>